<evidence type="ECO:0000259" key="5">
    <source>
        <dbReference type="PROSITE" id="PS50931"/>
    </source>
</evidence>
<dbReference type="PROSITE" id="PS50931">
    <property type="entry name" value="HTH_LYSR"/>
    <property type="match status" value="1"/>
</dbReference>
<evidence type="ECO:0000256" key="1">
    <source>
        <dbReference type="ARBA" id="ARBA00009437"/>
    </source>
</evidence>
<keyword evidence="3" id="KW-0238">DNA-binding</keyword>
<accession>A0A9W6M5U8</accession>
<dbReference type="InterPro" id="IPR000847">
    <property type="entry name" value="LysR_HTH_N"/>
</dbReference>
<evidence type="ECO:0000256" key="2">
    <source>
        <dbReference type="ARBA" id="ARBA00023015"/>
    </source>
</evidence>
<dbReference type="SUPFAM" id="SSF53850">
    <property type="entry name" value="Periplasmic binding protein-like II"/>
    <property type="match status" value="1"/>
</dbReference>
<dbReference type="EMBL" id="BSER01000008">
    <property type="protein sequence ID" value="GLJ95162.1"/>
    <property type="molecule type" value="Genomic_DNA"/>
</dbReference>
<evidence type="ECO:0000313" key="6">
    <source>
        <dbReference type="EMBL" id="GLJ95162.1"/>
    </source>
</evidence>
<comment type="caution">
    <text evidence="6">The sequence shown here is derived from an EMBL/GenBank/DDBJ whole genome shotgun (WGS) entry which is preliminary data.</text>
</comment>
<dbReference type="Pfam" id="PF03466">
    <property type="entry name" value="LysR_substrate"/>
    <property type="match status" value="1"/>
</dbReference>
<dbReference type="PANTHER" id="PTHR30346">
    <property type="entry name" value="TRANSCRIPTIONAL DUAL REGULATOR HCAR-RELATED"/>
    <property type="match status" value="1"/>
</dbReference>
<dbReference type="InterPro" id="IPR036390">
    <property type="entry name" value="WH_DNA-bd_sf"/>
</dbReference>
<evidence type="ECO:0000256" key="4">
    <source>
        <dbReference type="ARBA" id="ARBA00023163"/>
    </source>
</evidence>
<dbReference type="FunFam" id="1.10.10.10:FF:000001">
    <property type="entry name" value="LysR family transcriptional regulator"/>
    <property type="match status" value="1"/>
</dbReference>
<protein>
    <submittedName>
        <fullName evidence="6">Transcriptional regulator</fullName>
    </submittedName>
</protein>
<dbReference type="RefSeq" id="WP_204964666.1">
    <property type="nucleotide sequence ID" value="NZ_BAAAUR010000005.1"/>
</dbReference>
<dbReference type="GO" id="GO:0003700">
    <property type="term" value="F:DNA-binding transcription factor activity"/>
    <property type="evidence" value="ECO:0007669"/>
    <property type="project" value="InterPro"/>
</dbReference>
<dbReference type="Proteomes" id="UP001142291">
    <property type="component" value="Unassembled WGS sequence"/>
</dbReference>
<dbReference type="CDD" id="cd08414">
    <property type="entry name" value="PBP2_LTTR_aromatics_like"/>
    <property type="match status" value="1"/>
</dbReference>
<dbReference type="Gene3D" id="3.40.190.10">
    <property type="entry name" value="Periplasmic binding protein-like II"/>
    <property type="match status" value="2"/>
</dbReference>
<evidence type="ECO:0000313" key="7">
    <source>
        <dbReference type="Proteomes" id="UP001142291"/>
    </source>
</evidence>
<sequence>MEIRWLEAFVVVAEELHFGRAAQRLHVAQSPLSQTIRRLEASIGADLFERNTRSVSLTPAGRALLPKAYRVIQDLALATDAARTASGAVHGTVRIGFSGAFNHLTLPVLARSIRRELPEIDLQLVSRVRTGDGVAKLRNGTLDLAFVGLPLVADDIDSRLIARTRLGAVVPIDHPLADAPSLVARQLADDDFLSMPVDGSSAMTEALLRCCIAAGFRPRITQEVTDPYIMLTLVAAGLGVTIAAEDLASIMPRGARWIPLDDAPLFMLHGIGWMADEQSSALRAVLRLSEAILPTPPD</sequence>
<dbReference type="Gene3D" id="1.10.10.10">
    <property type="entry name" value="Winged helix-like DNA-binding domain superfamily/Winged helix DNA-binding domain"/>
    <property type="match status" value="1"/>
</dbReference>
<dbReference type="GO" id="GO:0032993">
    <property type="term" value="C:protein-DNA complex"/>
    <property type="evidence" value="ECO:0007669"/>
    <property type="project" value="TreeGrafter"/>
</dbReference>
<dbReference type="InterPro" id="IPR036388">
    <property type="entry name" value="WH-like_DNA-bd_sf"/>
</dbReference>
<feature type="domain" description="HTH lysR-type" evidence="5">
    <location>
        <begin position="1"/>
        <end position="58"/>
    </location>
</feature>
<reference evidence="6" key="1">
    <citation type="journal article" date="2014" name="Int. J. Syst. Evol. Microbiol.">
        <title>Complete genome sequence of Corynebacterium casei LMG S-19264T (=DSM 44701T), isolated from a smear-ripened cheese.</title>
        <authorList>
            <consortium name="US DOE Joint Genome Institute (JGI-PGF)"/>
            <person name="Walter F."/>
            <person name="Albersmeier A."/>
            <person name="Kalinowski J."/>
            <person name="Ruckert C."/>
        </authorList>
    </citation>
    <scope>NUCLEOTIDE SEQUENCE</scope>
    <source>
        <strain evidence="6">VKM Ac-1940</strain>
    </source>
</reference>
<proteinExistence type="inferred from homology"/>
<keyword evidence="4" id="KW-0804">Transcription</keyword>
<keyword evidence="7" id="KW-1185">Reference proteome</keyword>
<organism evidence="6 7">
    <name type="scientific">Microbacterium dextranolyticum</name>
    <dbReference type="NCBI Taxonomy" id="36806"/>
    <lineage>
        <taxon>Bacteria</taxon>
        <taxon>Bacillati</taxon>
        <taxon>Actinomycetota</taxon>
        <taxon>Actinomycetes</taxon>
        <taxon>Micrococcales</taxon>
        <taxon>Microbacteriaceae</taxon>
        <taxon>Microbacterium</taxon>
    </lineage>
</organism>
<dbReference type="PRINTS" id="PR00039">
    <property type="entry name" value="HTHLYSR"/>
</dbReference>
<dbReference type="GO" id="GO:0003677">
    <property type="term" value="F:DNA binding"/>
    <property type="evidence" value="ECO:0007669"/>
    <property type="project" value="UniProtKB-KW"/>
</dbReference>
<name>A0A9W6M5U8_9MICO</name>
<dbReference type="Pfam" id="PF00126">
    <property type="entry name" value="HTH_1"/>
    <property type="match status" value="1"/>
</dbReference>
<evidence type="ECO:0000256" key="3">
    <source>
        <dbReference type="ARBA" id="ARBA00023125"/>
    </source>
</evidence>
<reference evidence="6" key="2">
    <citation type="submission" date="2023-01" db="EMBL/GenBank/DDBJ databases">
        <authorList>
            <person name="Sun Q."/>
            <person name="Evtushenko L."/>
        </authorList>
    </citation>
    <scope>NUCLEOTIDE SEQUENCE</scope>
    <source>
        <strain evidence="6">VKM Ac-1940</strain>
    </source>
</reference>
<gene>
    <name evidence="6" type="ORF">GCM10017591_12240</name>
</gene>
<keyword evidence="2" id="KW-0805">Transcription regulation</keyword>
<comment type="similarity">
    <text evidence="1">Belongs to the LysR transcriptional regulatory family.</text>
</comment>
<dbReference type="AlphaFoldDB" id="A0A9W6M5U8"/>
<dbReference type="PANTHER" id="PTHR30346:SF28">
    <property type="entry name" value="HTH-TYPE TRANSCRIPTIONAL REGULATOR CYNR"/>
    <property type="match status" value="1"/>
</dbReference>
<dbReference type="InterPro" id="IPR005119">
    <property type="entry name" value="LysR_subst-bd"/>
</dbReference>
<dbReference type="SUPFAM" id="SSF46785">
    <property type="entry name" value="Winged helix' DNA-binding domain"/>
    <property type="match status" value="1"/>
</dbReference>